<feature type="compositionally biased region" description="Basic residues" evidence="11">
    <location>
        <begin position="433"/>
        <end position="442"/>
    </location>
</feature>
<dbReference type="Gene3D" id="1.10.287.280">
    <property type="match status" value="1"/>
</dbReference>
<evidence type="ECO:0000256" key="6">
    <source>
        <dbReference type="ARBA" id="ARBA00022946"/>
    </source>
</evidence>
<dbReference type="InterPro" id="IPR046950">
    <property type="entry name" value="DNA-dir_Rpol_C_phage-type"/>
</dbReference>
<dbReference type="OrthoDB" id="276422at2759"/>
<keyword evidence="14" id="KW-1185">Reference proteome</keyword>
<feature type="compositionally biased region" description="Polar residues" evidence="11">
    <location>
        <begin position="1"/>
        <end position="12"/>
    </location>
</feature>
<evidence type="ECO:0000313" key="14">
    <source>
        <dbReference type="Proteomes" id="UP000245783"/>
    </source>
</evidence>
<evidence type="ECO:0000256" key="8">
    <source>
        <dbReference type="ARBA" id="ARBA00023163"/>
    </source>
</evidence>
<name>A0A316WDQ5_9BASI</name>
<evidence type="ECO:0000256" key="3">
    <source>
        <dbReference type="ARBA" id="ARBA00022478"/>
    </source>
</evidence>
<dbReference type="InterPro" id="IPR024075">
    <property type="entry name" value="DNA-dir_RNA_pol_helix_hairp_sf"/>
</dbReference>
<reference evidence="13 14" key="1">
    <citation type="journal article" date="2018" name="Mol. Biol. Evol.">
        <title>Broad Genomic Sampling Reveals a Smut Pathogenic Ancestry of the Fungal Clade Ustilaginomycotina.</title>
        <authorList>
            <person name="Kijpornyongpan T."/>
            <person name="Mondo S.J."/>
            <person name="Barry K."/>
            <person name="Sandor L."/>
            <person name="Lee J."/>
            <person name="Lipzen A."/>
            <person name="Pangilinan J."/>
            <person name="LaButti K."/>
            <person name="Hainaut M."/>
            <person name="Henrissat B."/>
            <person name="Grigoriev I.V."/>
            <person name="Spatafora J.W."/>
            <person name="Aime M.C."/>
        </authorList>
    </citation>
    <scope>NUCLEOTIDE SEQUENCE [LARGE SCALE GENOMIC DNA]</scope>
    <source>
        <strain evidence="13 14">MCA 4658</strain>
    </source>
</reference>
<dbReference type="GeneID" id="37034706"/>
<dbReference type="InterPro" id="IPR029262">
    <property type="entry name" value="RPOL_N"/>
</dbReference>
<dbReference type="Pfam" id="PF14700">
    <property type="entry name" value="RPOL_N"/>
    <property type="match status" value="1"/>
</dbReference>
<dbReference type="FunFam" id="1.10.150.20:FF:000041">
    <property type="entry name" value="DNA-directed RNA polymerase"/>
    <property type="match status" value="1"/>
</dbReference>
<proteinExistence type="inferred from homology"/>
<dbReference type="GO" id="GO:0001018">
    <property type="term" value="F:mitochondrial promoter sequence-specific DNA binding"/>
    <property type="evidence" value="ECO:0007669"/>
    <property type="project" value="TreeGrafter"/>
</dbReference>
<feature type="compositionally biased region" description="Basic and acidic residues" evidence="11">
    <location>
        <begin position="301"/>
        <end position="319"/>
    </location>
</feature>
<dbReference type="Gene3D" id="1.10.150.20">
    <property type="entry name" value="5' to 3' exonuclease, C-terminal subdomain"/>
    <property type="match status" value="1"/>
</dbReference>
<dbReference type="GO" id="GO:0006390">
    <property type="term" value="P:mitochondrial transcription"/>
    <property type="evidence" value="ECO:0007669"/>
    <property type="project" value="TreeGrafter"/>
</dbReference>
<feature type="compositionally biased region" description="Acidic residues" evidence="11">
    <location>
        <begin position="1271"/>
        <end position="1285"/>
    </location>
</feature>
<dbReference type="FunCoup" id="A0A316WDQ5">
    <property type="interactions" value="124"/>
</dbReference>
<comment type="subcellular location">
    <subcellularLocation>
        <location evidence="1">Mitochondrion</location>
    </subcellularLocation>
</comment>
<feature type="region of interest" description="Disordered" evidence="11">
    <location>
        <begin position="301"/>
        <end position="336"/>
    </location>
</feature>
<keyword evidence="3 10" id="KW-0240">DNA-directed RNA polymerase</keyword>
<dbReference type="EMBL" id="KZ819353">
    <property type="protein sequence ID" value="PWN45953.1"/>
    <property type="molecule type" value="Genomic_DNA"/>
</dbReference>
<feature type="domain" description="DNA-directed RNA polymerase N-terminal" evidence="12">
    <location>
        <begin position="366"/>
        <end position="700"/>
    </location>
</feature>
<feature type="compositionally biased region" description="Polar residues" evidence="11">
    <location>
        <begin position="31"/>
        <end position="42"/>
    </location>
</feature>
<keyword evidence="5 10" id="KW-0548">Nucleotidyltransferase</keyword>
<feature type="region of interest" description="Disordered" evidence="11">
    <location>
        <begin position="1"/>
        <end position="44"/>
    </location>
</feature>
<dbReference type="GO" id="GO:0003899">
    <property type="term" value="F:DNA-directed RNA polymerase activity"/>
    <property type="evidence" value="ECO:0007669"/>
    <property type="project" value="UniProtKB-EC"/>
</dbReference>
<dbReference type="FunFam" id="1.10.287.280:FF:000001">
    <property type="entry name" value="DNA-directed RNA polymerase"/>
    <property type="match status" value="1"/>
</dbReference>
<evidence type="ECO:0000256" key="2">
    <source>
        <dbReference type="ARBA" id="ARBA00009493"/>
    </source>
</evidence>
<dbReference type="FunFam" id="1.10.287.260:FF:000001">
    <property type="entry name" value="DNA-directed RNA polymerase"/>
    <property type="match status" value="1"/>
</dbReference>
<keyword evidence="7" id="KW-0496">Mitochondrion</keyword>
<dbReference type="SUPFAM" id="SSF56672">
    <property type="entry name" value="DNA/RNA polymerases"/>
    <property type="match status" value="1"/>
</dbReference>
<keyword evidence="8 10" id="KW-0804">Transcription</keyword>
<dbReference type="PANTHER" id="PTHR10102">
    <property type="entry name" value="DNA-DIRECTED RNA POLYMERASE, MITOCHONDRIAL"/>
    <property type="match status" value="1"/>
</dbReference>
<evidence type="ECO:0000256" key="10">
    <source>
        <dbReference type="RuleBase" id="RU003805"/>
    </source>
</evidence>
<feature type="region of interest" description="Disordered" evidence="11">
    <location>
        <begin position="1271"/>
        <end position="1314"/>
    </location>
</feature>
<dbReference type="GO" id="GO:0034245">
    <property type="term" value="C:mitochondrial DNA-directed RNA polymerase complex"/>
    <property type="evidence" value="ECO:0007669"/>
    <property type="project" value="TreeGrafter"/>
</dbReference>
<keyword evidence="6" id="KW-0809">Transit peptide</keyword>
<evidence type="ECO:0000256" key="4">
    <source>
        <dbReference type="ARBA" id="ARBA00022679"/>
    </source>
</evidence>
<sequence>MAQSAQSFVTQSRRIHSSAEALAPPADGSAQAGSHRSSQSQPFLDLRPFAQKSTTRLPTPLPGYLNDRYNAALRLRAKGTAGGDPELDRATLKALREHNQYFIPSSNLENLGVLEACIASGLIERGAKLFEDMRITDDVKLDGDDSRGPAQRSSTLDIGLYNTMLSSYLDKACKVDSREEQSRWASTALALFTDIHTGSRGAPAPNAATYAATLHGFALVARGGPQTRRPDVVEVLRSARSSRIPLSDIFSPAMFAHVALNWSSTDSLTPSDAINVLVSIASSHGEESIVEELLQLRDQLDGDDSGQHLAEDASRRDPNLEELEPTRSPSKDAEGDQNDILFNLRLLKENLSAVSEARARHSSALARQRWLEESAFESARKRLEHAAQQLEELGLSHTSKLKQRTLQAWMWSWYQELSKVIEEDLTRIEKNLKKSSTKRARRKSEGETALTEEDVAARAPERGFISSNRVSVPSLELTMLPFLRTLPVKKLALIPILEIMRMQSGTQAFDGMKTTRVLLSVGRAIEHEYFSERRQKYNRLRQRHGAEDYKPISEDALAETQWSQQTRARVGSYLVQHLMQVAKVPRSARDRNGRLWEESQPAFYAAYQYVAGKKLGVIRLNDALLERLDKDSIADSVHPRHLPMLVPPRPWTHHNDGGYLHSRSYAMRFKDSAEQAEYFREADERQELSVLLAGLDALGQTAWRINESIFEAVTKVWNSGEAIADIPPAAHPLPEPEKPDNYDSTDMSAKKEYIWKLKTWNAQRSNLHSQRCDVNYKLEIARAFIGERFYFPHNMDFRGRAYPIPPLFNHIGNDLCRGLLLFDIAKPLGKQGLRWLRIHLANVYGYDKANFLEREQFALEHEKEIRAAANDPLSEEGKWWRNADDPWQCLAACIELVKAYDNPDGPEAFESRLPVHQDGTCNGLQHYAALGGDLQGAQQVNLSGGERPSDVYTGVATLVMKQIDRDAADPTSPHQHLAQMLQGKVTRKVVKQTVMTTVYGVTFIGAKNQIHKQLADRNDTPISHRYACATYLASGVLACIGDLFKGAESIQHWLTQSAKLIARSIPPYRVKSAAIDPKDVTTSKRQMKEQMTAVIWSTPLNLPVVQPYRKLEKKQVSTSMQSVFITDPNRASEVHPAKQASAFPPNFIHSLDATHMFLTALECSTRDLVFASVHDSYWTHACDIDTMSDIIRDTFVRLHSSDILPKLREDFLSRYAGYMVPIQDYRQLMRTKGSKSLGESRKKDTVSALGVTATSKTADVTSAVSDAIDTTDAELDADVPEDGAADSEVVEKAESDSELEESQPETSSEQSSGFLALADILPPLPQKGAFDVNEIRRSLYFFS</sequence>
<keyword evidence="4 10" id="KW-0808">Transferase</keyword>
<evidence type="ECO:0000256" key="7">
    <source>
        <dbReference type="ARBA" id="ARBA00023128"/>
    </source>
</evidence>
<evidence type="ECO:0000313" key="13">
    <source>
        <dbReference type="EMBL" id="PWN45953.1"/>
    </source>
</evidence>
<dbReference type="Pfam" id="PF00940">
    <property type="entry name" value="RNA_pol"/>
    <property type="match status" value="1"/>
</dbReference>
<dbReference type="InParanoid" id="A0A316WDQ5"/>
<comment type="function">
    <text evidence="10">DNA-dependent RNA polymerase catalyzes the transcription of DNA into RNA using the four ribonucleoside triphosphates as substrates.</text>
</comment>
<dbReference type="Proteomes" id="UP000245783">
    <property type="component" value="Unassembled WGS sequence"/>
</dbReference>
<feature type="region of interest" description="Disordered" evidence="11">
    <location>
        <begin position="433"/>
        <end position="453"/>
    </location>
</feature>
<evidence type="ECO:0000256" key="9">
    <source>
        <dbReference type="ARBA" id="ARBA00048552"/>
    </source>
</evidence>
<comment type="similarity">
    <text evidence="2 10">Belongs to the phage and mitochondrial RNA polymerase family.</text>
</comment>
<dbReference type="Gene3D" id="1.10.287.260">
    <property type="match status" value="1"/>
</dbReference>
<dbReference type="Gene3D" id="1.10.1320.10">
    <property type="entry name" value="DNA-directed RNA polymerase, N-terminal domain"/>
    <property type="match status" value="1"/>
</dbReference>
<dbReference type="EC" id="2.7.7.6" evidence="10"/>
<evidence type="ECO:0000256" key="5">
    <source>
        <dbReference type="ARBA" id="ARBA00022695"/>
    </source>
</evidence>
<organism evidence="13 14">
    <name type="scientific">Ceraceosorus guamensis</name>
    <dbReference type="NCBI Taxonomy" id="1522189"/>
    <lineage>
        <taxon>Eukaryota</taxon>
        <taxon>Fungi</taxon>
        <taxon>Dikarya</taxon>
        <taxon>Basidiomycota</taxon>
        <taxon>Ustilaginomycotina</taxon>
        <taxon>Exobasidiomycetes</taxon>
        <taxon>Ceraceosorales</taxon>
        <taxon>Ceraceosoraceae</taxon>
        <taxon>Ceraceosorus</taxon>
    </lineage>
</organism>
<evidence type="ECO:0000259" key="12">
    <source>
        <dbReference type="SMART" id="SM01311"/>
    </source>
</evidence>
<dbReference type="PANTHER" id="PTHR10102:SF0">
    <property type="entry name" value="DNA-DIRECTED RNA POLYMERASE, MITOCHONDRIAL"/>
    <property type="match status" value="1"/>
</dbReference>
<dbReference type="InterPro" id="IPR043502">
    <property type="entry name" value="DNA/RNA_pol_sf"/>
</dbReference>
<comment type="catalytic activity">
    <reaction evidence="9 10">
        <text>RNA(n) + a ribonucleoside 5'-triphosphate = RNA(n+1) + diphosphate</text>
        <dbReference type="Rhea" id="RHEA:21248"/>
        <dbReference type="Rhea" id="RHEA-COMP:14527"/>
        <dbReference type="Rhea" id="RHEA-COMP:17342"/>
        <dbReference type="ChEBI" id="CHEBI:33019"/>
        <dbReference type="ChEBI" id="CHEBI:61557"/>
        <dbReference type="ChEBI" id="CHEBI:140395"/>
        <dbReference type="EC" id="2.7.7.6"/>
    </reaction>
</comment>
<dbReference type="InterPro" id="IPR037159">
    <property type="entry name" value="RNA_POL_N_sf"/>
</dbReference>
<dbReference type="PROSITE" id="PS00489">
    <property type="entry name" value="RNA_POL_PHAGE_2"/>
    <property type="match status" value="1"/>
</dbReference>
<evidence type="ECO:0000256" key="11">
    <source>
        <dbReference type="SAM" id="MobiDB-lite"/>
    </source>
</evidence>
<dbReference type="InterPro" id="IPR002092">
    <property type="entry name" value="DNA-dir_Rpol_phage-type"/>
</dbReference>
<accession>A0A316WDQ5</accession>
<dbReference type="SMART" id="SM01311">
    <property type="entry name" value="RPOL_N"/>
    <property type="match status" value="1"/>
</dbReference>
<dbReference type="PROSITE" id="PS00900">
    <property type="entry name" value="RNA_POL_PHAGE_1"/>
    <property type="match status" value="1"/>
</dbReference>
<protein>
    <recommendedName>
        <fullName evidence="10">DNA-directed RNA polymerase</fullName>
        <ecNumber evidence="10">2.7.7.6</ecNumber>
    </recommendedName>
</protein>
<gene>
    <name evidence="13" type="ORF">IE81DRAFT_319802</name>
</gene>
<evidence type="ECO:0000256" key="1">
    <source>
        <dbReference type="ARBA" id="ARBA00004173"/>
    </source>
</evidence>
<dbReference type="STRING" id="1522189.A0A316WDQ5"/>
<dbReference type="RefSeq" id="XP_025373113.1">
    <property type="nucleotide sequence ID" value="XM_025512836.1"/>
</dbReference>